<protein>
    <submittedName>
        <fullName evidence="1">MFS general substrate transporter</fullName>
    </submittedName>
</protein>
<accession>A0ACD3AJX3</accession>
<dbReference type="Proteomes" id="UP000308600">
    <property type="component" value="Unassembled WGS sequence"/>
</dbReference>
<evidence type="ECO:0000313" key="1">
    <source>
        <dbReference type="EMBL" id="TFK65167.1"/>
    </source>
</evidence>
<name>A0ACD3AJX3_9AGAR</name>
<gene>
    <name evidence="1" type="ORF">BDN72DRAFT_209134</name>
</gene>
<organism evidence="1 2">
    <name type="scientific">Pluteus cervinus</name>
    <dbReference type="NCBI Taxonomy" id="181527"/>
    <lineage>
        <taxon>Eukaryota</taxon>
        <taxon>Fungi</taxon>
        <taxon>Dikarya</taxon>
        <taxon>Basidiomycota</taxon>
        <taxon>Agaricomycotina</taxon>
        <taxon>Agaricomycetes</taxon>
        <taxon>Agaricomycetidae</taxon>
        <taxon>Agaricales</taxon>
        <taxon>Pluteineae</taxon>
        <taxon>Pluteaceae</taxon>
        <taxon>Pluteus</taxon>
    </lineage>
</organism>
<sequence length="470" mass="50960">MTSTSEPIPQDATNEIVDEETPLIPHKNDVYNRFSPSKKRLIVAMVACSGLMPLFVSDSFIPSIPQIAKDLNTTGEVISLAVSVSVLAASIGGLSGASYSTHYGRRPVYLTGLPLLIVGSLGVAYARTVPELMIWRFMQAFGAAPGISVGAGVVGDIYILEERGTGMGVFFSAILVGTAIAPPIGGFMAYYASWRVMQALLGLVNFFVFIWMFVSFPETSHPGARGIEKSRAEGGKIRWFVNPLRPLALLRSPTILFMSISGFFVLLTDFVLLVPIAYTIGKKYNISNEFLIGACFLPVGLGNMIGAPLAGRISDRIVVQWREKRGRWYPEDRLRAAFWGALVFVPLSTLFCGLLTEYVPGTLGLVLNLICFFFNGIGVDLVLAPAAAYVVDVLRDRSAEGMASNNGFRAFIMSFAISGILPSIDRYGVAVTNAAAAMLSWVGCLMIWTVIAYGDEMRGWCDVGFTTEEN</sequence>
<evidence type="ECO:0000313" key="2">
    <source>
        <dbReference type="Proteomes" id="UP000308600"/>
    </source>
</evidence>
<dbReference type="EMBL" id="ML208446">
    <property type="protein sequence ID" value="TFK65167.1"/>
    <property type="molecule type" value="Genomic_DNA"/>
</dbReference>
<keyword evidence="2" id="KW-1185">Reference proteome</keyword>
<proteinExistence type="predicted"/>
<reference evidence="1 2" key="1">
    <citation type="journal article" date="2019" name="Nat. Ecol. Evol.">
        <title>Megaphylogeny resolves global patterns of mushroom evolution.</title>
        <authorList>
            <person name="Varga T."/>
            <person name="Krizsan K."/>
            <person name="Foldi C."/>
            <person name="Dima B."/>
            <person name="Sanchez-Garcia M."/>
            <person name="Sanchez-Ramirez S."/>
            <person name="Szollosi G.J."/>
            <person name="Szarkandi J.G."/>
            <person name="Papp V."/>
            <person name="Albert L."/>
            <person name="Andreopoulos W."/>
            <person name="Angelini C."/>
            <person name="Antonin V."/>
            <person name="Barry K.W."/>
            <person name="Bougher N.L."/>
            <person name="Buchanan P."/>
            <person name="Buyck B."/>
            <person name="Bense V."/>
            <person name="Catcheside P."/>
            <person name="Chovatia M."/>
            <person name="Cooper J."/>
            <person name="Damon W."/>
            <person name="Desjardin D."/>
            <person name="Finy P."/>
            <person name="Geml J."/>
            <person name="Haridas S."/>
            <person name="Hughes K."/>
            <person name="Justo A."/>
            <person name="Karasinski D."/>
            <person name="Kautmanova I."/>
            <person name="Kiss B."/>
            <person name="Kocsube S."/>
            <person name="Kotiranta H."/>
            <person name="LaButti K.M."/>
            <person name="Lechner B.E."/>
            <person name="Liimatainen K."/>
            <person name="Lipzen A."/>
            <person name="Lukacs Z."/>
            <person name="Mihaltcheva S."/>
            <person name="Morgado L.N."/>
            <person name="Niskanen T."/>
            <person name="Noordeloos M.E."/>
            <person name="Ohm R.A."/>
            <person name="Ortiz-Santana B."/>
            <person name="Ovrebo C."/>
            <person name="Racz N."/>
            <person name="Riley R."/>
            <person name="Savchenko A."/>
            <person name="Shiryaev A."/>
            <person name="Soop K."/>
            <person name="Spirin V."/>
            <person name="Szebenyi C."/>
            <person name="Tomsovsky M."/>
            <person name="Tulloss R.E."/>
            <person name="Uehling J."/>
            <person name="Grigoriev I.V."/>
            <person name="Vagvolgyi C."/>
            <person name="Papp T."/>
            <person name="Martin F.M."/>
            <person name="Miettinen O."/>
            <person name="Hibbett D.S."/>
            <person name="Nagy L.G."/>
        </authorList>
    </citation>
    <scope>NUCLEOTIDE SEQUENCE [LARGE SCALE GENOMIC DNA]</scope>
    <source>
        <strain evidence="1 2">NL-1719</strain>
    </source>
</reference>